<feature type="compositionally biased region" description="Basic and acidic residues" evidence="2">
    <location>
        <begin position="2416"/>
        <end position="2432"/>
    </location>
</feature>
<evidence type="ECO:0000313" key="4">
    <source>
        <dbReference type="EMBL" id="KPI86921.1"/>
    </source>
</evidence>
<feature type="compositionally biased region" description="Polar residues" evidence="2">
    <location>
        <begin position="752"/>
        <end position="764"/>
    </location>
</feature>
<feature type="region of interest" description="Disordered" evidence="2">
    <location>
        <begin position="2465"/>
        <end position="2493"/>
    </location>
</feature>
<feature type="region of interest" description="Disordered" evidence="2">
    <location>
        <begin position="2505"/>
        <end position="2532"/>
    </location>
</feature>
<feature type="compositionally biased region" description="Polar residues" evidence="2">
    <location>
        <begin position="2608"/>
        <end position="2620"/>
    </location>
</feature>
<feature type="compositionally biased region" description="Polar residues" evidence="2">
    <location>
        <begin position="390"/>
        <end position="408"/>
    </location>
</feature>
<feature type="compositionally biased region" description="Low complexity" evidence="2">
    <location>
        <begin position="1138"/>
        <end position="1149"/>
    </location>
</feature>
<feature type="region of interest" description="Disordered" evidence="2">
    <location>
        <begin position="1728"/>
        <end position="1757"/>
    </location>
</feature>
<feature type="region of interest" description="Disordered" evidence="2">
    <location>
        <begin position="2753"/>
        <end position="2790"/>
    </location>
</feature>
<feature type="compositionally biased region" description="Polar residues" evidence="2">
    <location>
        <begin position="2759"/>
        <end position="2773"/>
    </location>
</feature>
<feature type="region of interest" description="Disordered" evidence="2">
    <location>
        <begin position="2342"/>
        <end position="2445"/>
    </location>
</feature>
<feature type="compositionally biased region" description="Low complexity" evidence="2">
    <location>
        <begin position="1470"/>
        <end position="1487"/>
    </location>
</feature>
<feature type="region of interest" description="Disordered" evidence="2">
    <location>
        <begin position="1874"/>
        <end position="1898"/>
    </location>
</feature>
<comment type="caution">
    <text evidence="4">The sequence shown here is derived from an EMBL/GenBank/DDBJ whole genome shotgun (WGS) entry which is preliminary data.</text>
</comment>
<feature type="region of interest" description="Disordered" evidence="2">
    <location>
        <begin position="509"/>
        <end position="535"/>
    </location>
</feature>
<feature type="compositionally biased region" description="Basic and acidic residues" evidence="2">
    <location>
        <begin position="1009"/>
        <end position="1031"/>
    </location>
</feature>
<feature type="compositionally biased region" description="Basic and acidic residues" evidence="2">
    <location>
        <begin position="2372"/>
        <end position="2388"/>
    </location>
</feature>
<dbReference type="VEuPathDB" id="TriTrypDB:Lsey_0110_0090"/>
<feature type="region of interest" description="Disordered" evidence="2">
    <location>
        <begin position="2602"/>
        <end position="2685"/>
    </location>
</feature>
<feature type="compositionally biased region" description="Polar residues" evidence="2">
    <location>
        <begin position="2481"/>
        <end position="2491"/>
    </location>
</feature>
<feature type="region of interest" description="Disordered" evidence="2">
    <location>
        <begin position="1427"/>
        <end position="1487"/>
    </location>
</feature>
<feature type="region of interest" description="Disordered" evidence="2">
    <location>
        <begin position="1006"/>
        <end position="1051"/>
    </location>
</feature>
<dbReference type="OrthoDB" id="272963at2759"/>
<dbReference type="EMBL" id="LJSK01000110">
    <property type="protein sequence ID" value="KPI86921.1"/>
    <property type="molecule type" value="Genomic_DNA"/>
</dbReference>
<feature type="compositionally biased region" description="Low complexity" evidence="2">
    <location>
        <begin position="2286"/>
        <end position="2295"/>
    </location>
</feature>
<feature type="compositionally biased region" description="Basic and acidic residues" evidence="2">
    <location>
        <begin position="219"/>
        <end position="232"/>
    </location>
</feature>
<feature type="compositionally biased region" description="Basic and acidic residues" evidence="2">
    <location>
        <begin position="1731"/>
        <end position="1757"/>
    </location>
</feature>
<proteinExistence type="predicted"/>
<evidence type="ECO:0000256" key="1">
    <source>
        <dbReference type="SAM" id="Coils"/>
    </source>
</evidence>
<feature type="region of interest" description="Disordered" evidence="2">
    <location>
        <begin position="800"/>
        <end position="902"/>
    </location>
</feature>
<feature type="transmembrane region" description="Helical" evidence="3">
    <location>
        <begin position="59"/>
        <end position="82"/>
    </location>
</feature>
<feature type="region of interest" description="Disordered" evidence="2">
    <location>
        <begin position="1309"/>
        <end position="1347"/>
    </location>
</feature>
<evidence type="ECO:0000256" key="2">
    <source>
        <dbReference type="SAM" id="MobiDB-lite"/>
    </source>
</evidence>
<keyword evidence="3" id="KW-0812">Transmembrane</keyword>
<keyword evidence="3" id="KW-1133">Transmembrane helix</keyword>
<name>A0A0N1I417_LEPSE</name>
<accession>A0A0N1I417</accession>
<feature type="compositionally biased region" description="Polar residues" evidence="2">
    <location>
        <begin position="509"/>
        <end position="518"/>
    </location>
</feature>
<feature type="region of interest" description="Disordered" evidence="2">
    <location>
        <begin position="30"/>
        <end position="52"/>
    </location>
</feature>
<evidence type="ECO:0008006" key="6">
    <source>
        <dbReference type="Google" id="ProtNLM"/>
    </source>
</evidence>
<feature type="region of interest" description="Disordered" evidence="2">
    <location>
        <begin position="1599"/>
        <end position="1651"/>
    </location>
</feature>
<feature type="compositionally biased region" description="Basic and acidic residues" evidence="2">
    <location>
        <begin position="2621"/>
        <end position="2644"/>
    </location>
</feature>
<feature type="compositionally biased region" description="Low complexity" evidence="2">
    <location>
        <begin position="1881"/>
        <end position="1898"/>
    </location>
</feature>
<feature type="coiled-coil region" evidence="1">
    <location>
        <begin position="2714"/>
        <end position="2741"/>
    </location>
</feature>
<feature type="compositionally biased region" description="Low complexity" evidence="2">
    <location>
        <begin position="892"/>
        <end position="902"/>
    </location>
</feature>
<feature type="region of interest" description="Disordered" evidence="2">
    <location>
        <begin position="1222"/>
        <end position="1272"/>
    </location>
</feature>
<protein>
    <recommendedName>
        <fullName evidence="6">Transmembrane protein</fullName>
    </recommendedName>
</protein>
<feature type="compositionally biased region" description="Polar residues" evidence="2">
    <location>
        <begin position="1229"/>
        <end position="1255"/>
    </location>
</feature>
<evidence type="ECO:0000313" key="5">
    <source>
        <dbReference type="Proteomes" id="UP000038009"/>
    </source>
</evidence>
<feature type="compositionally biased region" description="Low complexity" evidence="2">
    <location>
        <begin position="1443"/>
        <end position="1463"/>
    </location>
</feature>
<feature type="region of interest" description="Disordered" evidence="2">
    <location>
        <begin position="2286"/>
        <end position="2310"/>
    </location>
</feature>
<feature type="region of interest" description="Disordered" evidence="2">
    <location>
        <begin position="1088"/>
        <end position="1126"/>
    </location>
</feature>
<feature type="region of interest" description="Disordered" evidence="2">
    <location>
        <begin position="378"/>
        <end position="408"/>
    </location>
</feature>
<feature type="compositionally biased region" description="Acidic residues" evidence="2">
    <location>
        <begin position="1256"/>
        <end position="1272"/>
    </location>
</feature>
<reference evidence="4 5" key="1">
    <citation type="journal article" date="2015" name="PLoS Pathog.">
        <title>Leptomonas seymouri: Adaptations to the Dixenous Life Cycle Analyzed by Genome Sequencing, Transcriptome Profiling and Co-infection with Leishmania donovani.</title>
        <authorList>
            <person name="Kraeva N."/>
            <person name="Butenko A."/>
            <person name="Hlavacova J."/>
            <person name="Kostygov A."/>
            <person name="Myskova J."/>
            <person name="Grybchuk D."/>
            <person name="Lestinova T."/>
            <person name="Votypka J."/>
            <person name="Volf P."/>
            <person name="Opperdoes F."/>
            <person name="Flegontov P."/>
            <person name="Lukes J."/>
            <person name="Yurchenko V."/>
        </authorList>
    </citation>
    <scope>NUCLEOTIDE SEQUENCE [LARGE SCALE GENOMIC DNA]</scope>
    <source>
        <strain evidence="4 5">ATCC 30220</strain>
    </source>
</reference>
<feature type="compositionally biased region" description="Basic and acidic residues" evidence="2">
    <location>
        <begin position="378"/>
        <end position="387"/>
    </location>
</feature>
<feature type="compositionally biased region" description="Polar residues" evidence="2">
    <location>
        <begin position="299"/>
        <end position="314"/>
    </location>
</feature>
<sequence>MPPVVRASLRRAATAETAVTGPASNCSFSIRRSDGVDTGGSPPSISPTRRGVSHHRSGILHFFLGLSVAVMVLILTCAWTRADDRKGAAHGSMLGVHFASAMEEAASSLRDGCATSPAGEPGTEGLKADTSRVQRTPLQTMPPLSAQLECAEGSGDRQLFQRSARSEDFHGDGGTAGGFAHHPDQFTANEHATAVEGGTRPGEGPSKTALDTGLGDGNDASKKHEHGNGEGVHEEEEVLSSSMAPRGAADQREAPSFDQRRLHHAHHSQCVVHEEDGNTSAESIDGQLGEAGNDDAGRSCQSQESTRTLSSNGLERSGAEANVSGRPASLPTQQTRQFRSVGYSSVDQYPDTARSCPAVLESDAVVVGNECLLADTDGKGSDGDLDNRSGWPSQACASGSSNQSTGSVTFENPSFDSWATADTSRSAGIPEETVVGSNARMPMLNTGMVAPNDLSYHMRREVQAHWREYRGSYPTLRELILQLVAIYKEEQQTKRACLSTLAWKRWNNRTSPTNSSGKPTRGPSPTADSAGPQPTLRTSLDWVRYLPYVPIHPIGEALEHLEHVKDDDTLLALFYAPDLFKTYNYVQWIGLMVKTTCSLLRAGVLDPIASVREGDNGVGLSHRTAPQQSNGTPVFCPSLVLPSTDDLLSAEDVRRLRENRVRVILIDGYYPLRNVTREPWAHFGPDMYNPKDAWKIFSKEDGERDGRFGREGDATDRGGVRAALDAGDLDQEAGFDASIHNATASHAKAALSTDSSPTTEAMQRNSEERSPSFLEQRDALLLLLAREGGIFKEVEEALRQASHPWRAKTGDRGDTADAPVAEQQKEGRSSQNSSVERERQLRNGWEGRVQQAEEYAGDMQQQAGAHGSRREASDVVHRHRSVGPPASEADDSSQSAATASLPLSSLPMTDAARSRDRIHYLVRHIIEYTDELIATRPHMLQTVLQRSFNRISRRDQRLLEKVFSYRQIMKYRVHANVSAQRIDEFSPNHVCDEGIQLPLHASQAWRRSGATEKMRREPDSGRGGRSGERETTQGPPLGLKRSSWLGDQRDRAEDVSNDYDLEELRSKTSCYHYQQLRLSRTAAALGSVSNLQRRPKRRSALLTSTTTKGSTTQSSKPKASLSKAGKCMDGRTLGHAQGAMAEEAEGTGAKKPGTAASSRSSDIWHDNVAAGRVSELPYAKRSALHDVDGDGEEDSNEEGVIGLAAKALRRLAEALSIDVRTPQHRVPPVSTSTPVEADQASRSSNEADAVTGSTCENDDDDDGVGDDDDDDETYVDEALSRAEDNNGFHKIYIHYADEMDEIDFEDELDAGMPAEDPGSSPSARPAERVRGLNGGAPGTMAVPRGSTGTTAVNSLRRLGAASLLNFLLRQNPPVLLFTRKQGSRPYVFPQTLLQLLHLSFSDSRRQLQGREHAQRLRHRWGCEVPISSDDASSLSPEGDTLRAGAASFSGDSPPPSASSSYTNGSGGNATGAARGESPSAPSPPSHATEALFATLAELSSAMSPPTPSTYRVVSTLDNPFSRIAIEHLHYNFVINGPSSPTAVLQLLVEEARLVSIPGELEARTRQEVLYHQQRRQWLEARQQRAAAECCASGQVRVQGKEAEGGEEGEVGGTTANRSSCKSCPRRGGGDSVNASAASTWNNGTTGGGRATASLAESSSYWDDRAVPSSSFSFTATMAGRDAAPMCDSQHGACRALWGVRLLEYAAKDSKACLIGGKTTMEVEQAAASAAAEHHRGGEALADDARSTSERAGAERRRDIRTQLSGNSLASDAYGVGEDEEEEEYFFEHDIRFRLEPERFVESAALTLHFFLRTPAQVVETDIIEALRERIRVLRRRLVEEIVADVYQYANCRTNGNRFVQLLRHGADAKYVNGTRVSRLHNSNNNKSSGASSGGADDATALKDLKPHLPYAYTKDGLPLLQCLRNSAAMRVWRMAADMQAQEMERGYTGIGSDGDSVNPEATSAAVAAGESHHLFPLPRDAASFVELLRMPYDRSIDAGALERVGEEDVYTDTMPLYLSYFNRYRCTGGDAALAASRHASLTDAERVRQRKQRLIHERLFLMQLAFRELTKRASPGVMESFFQLVTIDREAAMTARRDDPSRVVYRTVPSSIKSSAALPIAASEPVRPPACLSSFNTTYLAVMYLFFNSTAERYYRSHPLNRRRVRLMQRLDEAIRLSRQARLILLTATEEDYRVQYVDSVIQDAARRYYMIWQINRNRDAAVREQELRQQQPFSAFRCADEKDAALPTENGTQPLTGEAPARTVAAFDTTLTGADRERYLAFSSSAAATRTPSANRKDAFTPPADWGDDDDDQEDMYNSYVHLPPFQFNIIHYDLDTGESDPVMRRHEAKPTSVSHAGAETSGPLLSSSAHELDGRSRGSDHAREGQPSRAATCSSSCEGEGQCLCLTGPLSGPETRHATDIETGHDRSEARTASSGHVTEGDVNVPLTDTEAAWEGGMTRVLRSGRVSGTGGGRAANDTADSTSLQSADASGGHWSFDVWKQCNGSQEEGSGGGAGRHNEDVDTAERRAAARSVEEEMALLTEEMCRSQHTQESFADHAADRSLASDPQAHASSSTPQQRPPPKLMGSRWRRWFFRRAHTHDTAKQEPSQDTPLSSSSTEHHADKSHREGGHHAVDKDREGQGWKGFGAWQQRASDSDSYHNGNYDADDDATARGEFEQDDDGLDISQVITGDGAENEEVVPFSWSYREVPQRELRRRLVEHQRRVRELKRRLIDARLRWTVAWWNEGERADGAHSATLQGATQQNGSVDTESSKQHQPSEDEGQQLP</sequence>
<keyword evidence="1" id="KW-0175">Coiled coil</keyword>
<feature type="region of interest" description="Disordered" evidence="2">
    <location>
        <begin position="195"/>
        <end position="339"/>
    </location>
</feature>
<feature type="compositionally biased region" description="Basic and acidic residues" evidence="2">
    <location>
        <begin position="2519"/>
        <end position="2532"/>
    </location>
</feature>
<feature type="compositionally biased region" description="Low complexity" evidence="2">
    <location>
        <begin position="1103"/>
        <end position="1115"/>
    </location>
</feature>
<feature type="region of interest" description="Disordered" evidence="2">
    <location>
        <begin position="109"/>
        <end position="130"/>
    </location>
</feature>
<evidence type="ECO:0000256" key="3">
    <source>
        <dbReference type="SAM" id="Phobius"/>
    </source>
</evidence>
<feature type="compositionally biased region" description="Basic and acidic residues" evidence="2">
    <location>
        <begin position="249"/>
        <end position="260"/>
    </location>
</feature>
<feature type="region of interest" description="Disordered" evidence="2">
    <location>
        <begin position="2548"/>
        <end position="2588"/>
    </location>
</feature>
<organism evidence="4 5">
    <name type="scientific">Leptomonas seymouri</name>
    <dbReference type="NCBI Taxonomy" id="5684"/>
    <lineage>
        <taxon>Eukaryota</taxon>
        <taxon>Discoba</taxon>
        <taxon>Euglenozoa</taxon>
        <taxon>Kinetoplastea</taxon>
        <taxon>Metakinetoplastina</taxon>
        <taxon>Trypanosomatida</taxon>
        <taxon>Trypanosomatidae</taxon>
        <taxon>Leishmaniinae</taxon>
        <taxon>Leptomonas</taxon>
    </lineage>
</organism>
<gene>
    <name evidence="4" type="ORF">ABL78_4014</name>
</gene>
<keyword evidence="3" id="KW-0472">Membrane</keyword>
<feature type="region of interest" description="Disordered" evidence="2">
    <location>
        <begin position="1138"/>
        <end position="1161"/>
    </location>
</feature>
<feature type="region of interest" description="Disordered" evidence="2">
    <location>
        <begin position="746"/>
        <end position="773"/>
    </location>
</feature>
<keyword evidence="5" id="KW-1185">Reference proteome</keyword>
<dbReference type="Proteomes" id="UP000038009">
    <property type="component" value="Unassembled WGS sequence"/>
</dbReference>
<feature type="compositionally biased region" description="Polar residues" evidence="2">
    <location>
        <begin position="330"/>
        <end position="339"/>
    </location>
</feature>